<accession>A0A518IFY9</accession>
<organism evidence="2 3">
    <name type="scientific">Gimesia fumaroli</name>
    <dbReference type="NCBI Taxonomy" id="2527976"/>
    <lineage>
        <taxon>Bacteria</taxon>
        <taxon>Pseudomonadati</taxon>
        <taxon>Planctomycetota</taxon>
        <taxon>Planctomycetia</taxon>
        <taxon>Planctomycetales</taxon>
        <taxon>Planctomycetaceae</taxon>
        <taxon>Gimesia</taxon>
    </lineage>
</organism>
<name>A0A518IFY9_9PLAN</name>
<sequence>MGTHKLLLTLGKETVIQRLVHGLSAPFITRIVIVTRKDDERLKDHLSDMDLDLIQPEVDPPDMKQSVQIGLEWIEAHYQPEEQDSWLLIPADHPVLKREVLEVLYQAWEQCEADVMVPTFQNQKGHPAFFRWSVSRDVFALQNDEGINALWKNHGIQPKLFECDFPEILIDLDTPADFESVQQQFSEDF</sequence>
<evidence type="ECO:0000259" key="1">
    <source>
        <dbReference type="Pfam" id="PF12804"/>
    </source>
</evidence>
<dbReference type="AlphaFoldDB" id="A0A518IFY9"/>
<dbReference type="InterPro" id="IPR029044">
    <property type="entry name" value="Nucleotide-diphossugar_trans"/>
</dbReference>
<protein>
    <submittedName>
        <fullName evidence="2">Molybdopterin-guanine dinucleotide biosynthesis protein MobA</fullName>
    </submittedName>
</protein>
<dbReference type="KEGG" id="gfm:Enr17x_40540"/>
<reference evidence="2 3" key="1">
    <citation type="submission" date="2019-03" db="EMBL/GenBank/DDBJ databases">
        <title>Deep-cultivation of Planctomycetes and their phenomic and genomic characterization uncovers novel biology.</title>
        <authorList>
            <person name="Wiegand S."/>
            <person name="Jogler M."/>
            <person name="Boedeker C."/>
            <person name="Pinto D."/>
            <person name="Vollmers J."/>
            <person name="Rivas-Marin E."/>
            <person name="Kohn T."/>
            <person name="Peeters S.H."/>
            <person name="Heuer A."/>
            <person name="Rast P."/>
            <person name="Oberbeckmann S."/>
            <person name="Bunk B."/>
            <person name="Jeske O."/>
            <person name="Meyerdierks A."/>
            <person name="Storesund J.E."/>
            <person name="Kallscheuer N."/>
            <person name="Luecker S."/>
            <person name="Lage O.M."/>
            <person name="Pohl T."/>
            <person name="Merkel B.J."/>
            <person name="Hornburger P."/>
            <person name="Mueller R.-W."/>
            <person name="Bruemmer F."/>
            <person name="Labrenz M."/>
            <person name="Spormann A.M."/>
            <person name="Op den Camp H."/>
            <person name="Overmann J."/>
            <person name="Amann R."/>
            <person name="Jetten M.S.M."/>
            <person name="Mascher T."/>
            <person name="Medema M.H."/>
            <person name="Devos D.P."/>
            <person name="Kaster A.-K."/>
            <person name="Ovreas L."/>
            <person name="Rohde M."/>
            <person name="Galperin M.Y."/>
            <person name="Jogler C."/>
        </authorList>
    </citation>
    <scope>NUCLEOTIDE SEQUENCE [LARGE SCALE GENOMIC DNA]</scope>
    <source>
        <strain evidence="2 3">Enr17</strain>
    </source>
</reference>
<gene>
    <name evidence="2" type="ORF">Enr17x_40540</name>
</gene>
<dbReference type="PANTHER" id="PTHR43777:SF1">
    <property type="entry name" value="MOLYBDENUM COFACTOR CYTIDYLYLTRANSFERASE"/>
    <property type="match status" value="1"/>
</dbReference>
<evidence type="ECO:0000313" key="2">
    <source>
        <dbReference type="EMBL" id="QDV51995.1"/>
    </source>
</evidence>
<dbReference type="Gene3D" id="3.90.550.10">
    <property type="entry name" value="Spore Coat Polysaccharide Biosynthesis Protein SpsA, Chain A"/>
    <property type="match status" value="1"/>
</dbReference>
<dbReference type="SUPFAM" id="SSF53448">
    <property type="entry name" value="Nucleotide-diphospho-sugar transferases"/>
    <property type="match status" value="1"/>
</dbReference>
<evidence type="ECO:0000313" key="3">
    <source>
        <dbReference type="Proteomes" id="UP000318313"/>
    </source>
</evidence>
<dbReference type="Proteomes" id="UP000318313">
    <property type="component" value="Chromosome"/>
</dbReference>
<dbReference type="EMBL" id="CP037452">
    <property type="protein sequence ID" value="QDV51995.1"/>
    <property type="molecule type" value="Genomic_DNA"/>
</dbReference>
<keyword evidence="3" id="KW-1185">Reference proteome</keyword>
<dbReference type="PANTHER" id="PTHR43777">
    <property type="entry name" value="MOLYBDENUM COFACTOR CYTIDYLYLTRANSFERASE"/>
    <property type="match status" value="1"/>
</dbReference>
<dbReference type="Pfam" id="PF12804">
    <property type="entry name" value="NTP_transf_3"/>
    <property type="match status" value="1"/>
</dbReference>
<dbReference type="InterPro" id="IPR025877">
    <property type="entry name" value="MobA-like_NTP_Trfase"/>
</dbReference>
<proteinExistence type="predicted"/>
<feature type="domain" description="MobA-like NTP transferase" evidence="1">
    <location>
        <begin position="1"/>
        <end position="154"/>
    </location>
</feature>
<dbReference type="GO" id="GO:0016779">
    <property type="term" value="F:nucleotidyltransferase activity"/>
    <property type="evidence" value="ECO:0007669"/>
    <property type="project" value="UniProtKB-ARBA"/>
</dbReference>